<name>A0A5B1CCM6_9BACT</name>
<protein>
    <submittedName>
        <fullName evidence="2">Uncharacterized protein</fullName>
    </submittedName>
</protein>
<proteinExistence type="predicted"/>
<evidence type="ECO:0000256" key="1">
    <source>
        <dbReference type="SAM" id="SignalP"/>
    </source>
</evidence>
<evidence type="ECO:0000313" key="3">
    <source>
        <dbReference type="Proteomes" id="UP000322699"/>
    </source>
</evidence>
<sequence length="133" mass="14012" precursor="true">MNRLRVPSPSLNTRIRLSVALFAVAMFSVVSSSGLAQEAEAKPPVSVVQTLGSLPETCAVPKSPVTQRGNASAVGQNLQTDAKLKAIVPGLPVVGLLMYDDVLQTEITAPMDVVSKQSEYGGRMFNLIAIAAF</sequence>
<gene>
    <name evidence="2" type="ORF">LF1_04630</name>
</gene>
<accession>A0A5B1CCM6</accession>
<organism evidence="2 3">
    <name type="scientific">Rubripirellula obstinata</name>
    <dbReference type="NCBI Taxonomy" id="406547"/>
    <lineage>
        <taxon>Bacteria</taxon>
        <taxon>Pseudomonadati</taxon>
        <taxon>Planctomycetota</taxon>
        <taxon>Planctomycetia</taxon>
        <taxon>Pirellulales</taxon>
        <taxon>Pirellulaceae</taxon>
        <taxon>Rubripirellula</taxon>
    </lineage>
</organism>
<keyword evidence="1" id="KW-0732">Signal</keyword>
<reference evidence="2 3" key="1">
    <citation type="submission" date="2019-08" db="EMBL/GenBank/DDBJ databases">
        <title>Deep-cultivation of Planctomycetes and their phenomic and genomic characterization uncovers novel biology.</title>
        <authorList>
            <person name="Wiegand S."/>
            <person name="Jogler M."/>
            <person name="Boedeker C."/>
            <person name="Pinto D."/>
            <person name="Vollmers J."/>
            <person name="Rivas-Marin E."/>
            <person name="Kohn T."/>
            <person name="Peeters S.H."/>
            <person name="Heuer A."/>
            <person name="Rast P."/>
            <person name="Oberbeckmann S."/>
            <person name="Bunk B."/>
            <person name="Jeske O."/>
            <person name="Meyerdierks A."/>
            <person name="Storesund J.E."/>
            <person name="Kallscheuer N."/>
            <person name="Luecker S."/>
            <person name="Lage O.M."/>
            <person name="Pohl T."/>
            <person name="Merkel B.J."/>
            <person name="Hornburger P."/>
            <person name="Mueller R.-W."/>
            <person name="Bruemmer F."/>
            <person name="Labrenz M."/>
            <person name="Spormann A.M."/>
            <person name="Op Den Camp H."/>
            <person name="Overmann J."/>
            <person name="Amann R."/>
            <person name="Jetten M.S.M."/>
            <person name="Mascher T."/>
            <person name="Medema M.H."/>
            <person name="Devos D.P."/>
            <person name="Kaster A.-K."/>
            <person name="Ovreas L."/>
            <person name="Rohde M."/>
            <person name="Galperin M.Y."/>
            <person name="Jogler C."/>
        </authorList>
    </citation>
    <scope>NUCLEOTIDE SEQUENCE [LARGE SCALE GENOMIC DNA]</scope>
    <source>
        <strain evidence="2 3">LF1</strain>
    </source>
</reference>
<keyword evidence="3" id="KW-1185">Reference proteome</keyword>
<dbReference type="EMBL" id="VRLW01000001">
    <property type="protein sequence ID" value="KAA1257972.1"/>
    <property type="molecule type" value="Genomic_DNA"/>
</dbReference>
<evidence type="ECO:0000313" key="2">
    <source>
        <dbReference type="EMBL" id="KAA1257972.1"/>
    </source>
</evidence>
<comment type="caution">
    <text evidence="2">The sequence shown here is derived from an EMBL/GenBank/DDBJ whole genome shotgun (WGS) entry which is preliminary data.</text>
</comment>
<dbReference type="RefSeq" id="WP_149752544.1">
    <property type="nucleotide sequence ID" value="NZ_LWSK01000014.1"/>
</dbReference>
<dbReference type="AlphaFoldDB" id="A0A5B1CCM6"/>
<feature type="chain" id="PRO_5022706683" evidence="1">
    <location>
        <begin position="37"/>
        <end position="133"/>
    </location>
</feature>
<feature type="signal peptide" evidence="1">
    <location>
        <begin position="1"/>
        <end position="36"/>
    </location>
</feature>
<dbReference type="Proteomes" id="UP000322699">
    <property type="component" value="Unassembled WGS sequence"/>
</dbReference>